<organism evidence="2 3">
    <name type="scientific">Pararobbsia silviterrae</name>
    <dbReference type="NCBI Taxonomy" id="1792498"/>
    <lineage>
        <taxon>Bacteria</taxon>
        <taxon>Pseudomonadati</taxon>
        <taxon>Pseudomonadota</taxon>
        <taxon>Betaproteobacteria</taxon>
        <taxon>Burkholderiales</taxon>
        <taxon>Burkholderiaceae</taxon>
        <taxon>Pararobbsia</taxon>
    </lineage>
</organism>
<sequence length="583" mass="64174">MSDSAASAAFDGAAPEDERSEALGALQREYMPTQSDLLPPEHVRQILQFAEYSFDEPFAKAIADNGAPFPSEAARKKLRGMQSVQLDGFTINIQGDFWERPTALSYDSLRLMVAKTPILNAVAMTRVRQVQRFCRVAEKGVDAPGFDIRHVDRKHQLTKAEQESIGLLNRFMVNCGWEFNPRLRKSLRRDSLSQFMAKSVRDSLVLDSAPIETEWKRNKKLGIDGFYPVDGATIRLCTEDGFHGNEAICAIQLVEGRITAAYTHDDLIYEPRNPRTEVNAVGYGISETELLVRVVSGYLNAMTYNIKGFDSNQIPKGVLNLVGDYSEADLKAFRRYWNSLVKGVSNAWTLPVLAAKNSEAKATFEKFGVEFNEMYFAKWMTFLTSIICALWGMSPAEINFDSFSGGNTSPLSGSDTAERLAASKDSGLRPLLAHYENLFSDFLIAEYSDNLVFRWTGLDPEDKEAKQEMRKLVLTVNEIRAEEGHEAMEGPLGDAPVNPALIQPWMAFNGPQPAEGADGGAPGAPTGAGGARAADPDAEPNENDTPEEDAAPGSESSFGEQPGEDFGKAFNLPPIYSTEDMLA</sequence>
<feature type="compositionally biased region" description="Acidic residues" evidence="1">
    <location>
        <begin position="536"/>
        <end position="550"/>
    </location>
</feature>
<evidence type="ECO:0000256" key="1">
    <source>
        <dbReference type="SAM" id="MobiDB-lite"/>
    </source>
</evidence>
<evidence type="ECO:0000313" key="2">
    <source>
        <dbReference type="EMBL" id="RKP44665.1"/>
    </source>
</evidence>
<dbReference type="InterPro" id="IPR006944">
    <property type="entry name" value="Phage/GTA_portal"/>
</dbReference>
<name>A0A494X1R7_9BURK</name>
<accession>A0A494X1R7</accession>
<proteinExistence type="predicted"/>
<protein>
    <submittedName>
        <fullName evidence="2">Phage portal protein</fullName>
    </submittedName>
</protein>
<comment type="caution">
    <text evidence="2">The sequence shown here is derived from an EMBL/GenBank/DDBJ whole genome shotgun (WGS) entry which is preliminary data.</text>
</comment>
<dbReference type="Proteomes" id="UP000270342">
    <property type="component" value="Unassembled WGS sequence"/>
</dbReference>
<dbReference type="OrthoDB" id="3078222at2"/>
<dbReference type="RefSeq" id="WP_121091212.1">
    <property type="nucleotide sequence ID" value="NZ_RBZU01000019.1"/>
</dbReference>
<feature type="compositionally biased region" description="Gly residues" evidence="1">
    <location>
        <begin position="517"/>
        <end position="530"/>
    </location>
</feature>
<dbReference type="Pfam" id="PF04860">
    <property type="entry name" value="Phage_portal"/>
    <property type="match status" value="1"/>
</dbReference>
<dbReference type="AlphaFoldDB" id="A0A494X1R7"/>
<evidence type="ECO:0000313" key="3">
    <source>
        <dbReference type="Proteomes" id="UP000270342"/>
    </source>
</evidence>
<feature type="region of interest" description="Disordered" evidence="1">
    <location>
        <begin position="506"/>
        <end position="583"/>
    </location>
</feature>
<reference evidence="2 3" key="1">
    <citation type="submission" date="2018-10" db="EMBL/GenBank/DDBJ databases">
        <title>Robbsia sp. DHC34, isolated from soil.</title>
        <authorList>
            <person name="Gao Z.-H."/>
            <person name="Qiu L.-H."/>
        </authorList>
    </citation>
    <scope>NUCLEOTIDE SEQUENCE [LARGE SCALE GENOMIC DNA]</scope>
    <source>
        <strain evidence="2 3">DHC34</strain>
    </source>
</reference>
<gene>
    <name evidence="2" type="ORF">D7S86_26915</name>
</gene>
<dbReference type="EMBL" id="RBZU01000019">
    <property type="protein sequence ID" value="RKP44665.1"/>
    <property type="molecule type" value="Genomic_DNA"/>
</dbReference>
<keyword evidence="3" id="KW-1185">Reference proteome</keyword>